<gene>
    <name evidence="2" type="ORF">DT23_07350</name>
</gene>
<reference evidence="2 3" key="1">
    <citation type="journal article" date="2015" name="Antonie Van Leeuwenhoek">
        <title>Thioclava indica sp. nov., isolated from surface seawater of the Indian Ocean.</title>
        <authorList>
            <person name="Liu Y."/>
            <person name="Lai Q."/>
            <person name="Du J."/>
            <person name="Xu H."/>
            <person name="Jiang L."/>
            <person name="Shao Z."/>
        </authorList>
    </citation>
    <scope>NUCLEOTIDE SEQUENCE [LARGE SCALE GENOMIC DNA]</scope>
    <source>
        <strain evidence="2 3">DT23-4</strain>
    </source>
</reference>
<evidence type="ECO:0000313" key="2">
    <source>
        <dbReference type="EMBL" id="KEO53153.1"/>
    </source>
</evidence>
<dbReference type="AlphaFoldDB" id="A0A074JC55"/>
<proteinExistence type="predicted"/>
<keyword evidence="3" id="KW-1185">Reference proteome</keyword>
<dbReference type="RefSeq" id="WP_156023990.1">
    <property type="nucleotide sequence ID" value="NZ_AUNB01000073.1"/>
</dbReference>
<evidence type="ECO:0000259" key="1">
    <source>
        <dbReference type="Pfam" id="PF01370"/>
    </source>
</evidence>
<dbReference type="eggNOG" id="COG0451">
    <property type="taxonomic scope" value="Bacteria"/>
</dbReference>
<dbReference type="Gene3D" id="3.40.50.720">
    <property type="entry name" value="NAD(P)-binding Rossmann-like Domain"/>
    <property type="match status" value="1"/>
</dbReference>
<dbReference type="OrthoDB" id="7687386at2"/>
<name>A0A074JC55_9RHOB</name>
<sequence length="318" mass="33247">MILTLGRDDSALEYWPEIFIRMDFAMPVDTKPMRTDLPRVLILGGAGRLGTMMRAAWQAAPQAVGITPIWQARREVGLSGPVFDILTAPGALARACAQADVVLLLAGVTDGSADDLAVNVALAKAVRKHAQMAGLPLIAASSGAVYGRASGPLGEDTPCAPLNDYGRSKCAMEAALTGMKRACALRIGNVAGADALLGVPAPEGGRVLHVFADGRAPERSYIGPGALAEAVARLARLAVEAPARLPEQLNLALPGVVGMDDLLRATDEHWQPAPAPDTALPKVELDVTRAVGLGLVPEVRINAAAVVADMRRVRQRMA</sequence>
<organism evidence="2 3">
    <name type="scientific">Thioclava indica</name>
    <dbReference type="NCBI Taxonomy" id="1353528"/>
    <lineage>
        <taxon>Bacteria</taxon>
        <taxon>Pseudomonadati</taxon>
        <taxon>Pseudomonadota</taxon>
        <taxon>Alphaproteobacteria</taxon>
        <taxon>Rhodobacterales</taxon>
        <taxon>Paracoccaceae</taxon>
        <taxon>Thioclava</taxon>
    </lineage>
</organism>
<comment type="caution">
    <text evidence="2">The sequence shown here is derived from an EMBL/GenBank/DDBJ whole genome shotgun (WGS) entry which is preliminary data.</text>
</comment>
<dbReference type="Pfam" id="PF01370">
    <property type="entry name" value="Epimerase"/>
    <property type="match status" value="1"/>
</dbReference>
<dbReference type="InterPro" id="IPR036291">
    <property type="entry name" value="NAD(P)-bd_dom_sf"/>
</dbReference>
<evidence type="ECO:0000313" key="3">
    <source>
        <dbReference type="Proteomes" id="UP000027471"/>
    </source>
</evidence>
<dbReference type="Proteomes" id="UP000027471">
    <property type="component" value="Unassembled WGS sequence"/>
</dbReference>
<protein>
    <recommendedName>
        <fullName evidence="1">NAD-dependent epimerase/dehydratase domain-containing protein</fullName>
    </recommendedName>
</protein>
<dbReference type="InterPro" id="IPR001509">
    <property type="entry name" value="Epimerase_deHydtase"/>
</dbReference>
<accession>A0A074JC55</accession>
<dbReference type="SUPFAM" id="SSF51735">
    <property type="entry name" value="NAD(P)-binding Rossmann-fold domains"/>
    <property type="match status" value="1"/>
</dbReference>
<dbReference type="STRING" id="1353528.DT23_07350"/>
<feature type="domain" description="NAD-dependent epimerase/dehydratase" evidence="1">
    <location>
        <begin position="40"/>
        <end position="194"/>
    </location>
</feature>
<dbReference type="EMBL" id="AUNB01000073">
    <property type="protein sequence ID" value="KEO53153.1"/>
    <property type="molecule type" value="Genomic_DNA"/>
</dbReference>